<dbReference type="EMBL" id="JASNWA010000010">
    <property type="protein sequence ID" value="KAK3168286.1"/>
    <property type="molecule type" value="Genomic_DNA"/>
</dbReference>
<dbReference type="Pfam" id="PF02458">
    <property type="entry name" value="Transferase"/>
    <property type="match status" value="1"/>
</dbReference>
<dbReference type="Gene3D" id="3.30.559.10">
    <property type="entry name" value="Chloramphenicol acetyltransferase-like domain"/>
    <property type="match status" value="2"/>
</dbReference>
<evidence type="ECO:0000313" key="2">
    <source>
        <dbReference type="EMBL" id="KAK3168286.1"/>
    </source>
</evidence>
<keyword evidence="1" id="KW-0808">Transferase</keyword>
<dbReference type="AlphaFoldDB" id="A0AAD9YYG9"/>
<keyword evidence="3" id="KW-1185">Reference proteome</keyword>
<dbReference type="InterPro" id="IPR023213">
    <property type="entry name" value="CAT-like_dom_sf"/>
</dbReference>
<sequence length="393" mass="43253">MALVLTIKAIPVIGGSVALSEHAKDQQVSLSIQSPYFTAEQILSSNDLRNEYDYEHLCAAHFPSDAVPLAQYAPKFFGESADSMPVMMAQANFLSGGLLIFFAIHHCVMDEIGFFNVMKVWSTCARGDTSLELEDHPEYTLSPEEAETKATEDPSVFYLSRNSEVESAVFFLSDESLERLKTAATSPHESGAVEKTVITSARISEGNGTAAVYPRFAMAIKGRSHLRPPMSSDYCGNVVLIAKTFTSAGTLLPPDSECLAKAALLVRKSLSAVDDAYIRDTIQLVRSVKDLGQLAPRSPTAVEHSRGCSSWPRQPYYSLDWDNLVGGRGEQVRWRNLRTDGLFVIVPRLPPTGILDDSHETGGVEVLLGLKTDCMRRLKMDPMFCQFAEWRCG</sequence>
<dbReference type="GO" id="GO:0016747">
    <property type="term" value="F:acyltransferase activity, transferring groups other than amino-acyl groups"/>
    <property type="evidence" value="ECO:0007669"/>
    <property type="project" value="TreeGrafter"/>
</dbReference>
<dbReference type="Proteomes" id="UP001276659">
    <property type="component" value="Unassembled WGS sequence"/>
</dbReference>
<accession>A0AAD9YYG9</accession>
<dbReference type="PANTHER" id="PTHR31642">
    <property type="entry name" value="TRICHOTHECENE 3-O-ACETYLTRANSFERASE"/>
    <property type="match status" value="1"/>
</dbReference>
<proteinExistence type="predicted"/>
<dbReference type="InterPro" id="IPR050317">
    <property type="entry name" value="Plant_Fungal_Acyltransferase"/>
</dbReference>
<dbReference type="PANTHER" id="PTHR31642:SF270">
    <property type="entry name" value="O-ACYLTRANSFERASE AUSQ"/>
    <property type="match status" value="1"/>
</dbReference>
<organism evidence="2 3">
    <name type="scientific">Lepraria neglecta</name>
    <dbReference type="NCBI Taxonomy" id="209136"/>
    <lineage>
        <taxon>Eukaryota</taxon>
        <taxon>Fungi</taxon>
        <taxon>Dikarya</taxon>
        <taxon>Ascomycota</taxon>
        <taxon>Pezizomycotina</taxon>
        <taxon>Lecanoromycetes</taxon>
        <taxon>OSLEUM clade</taxon>
        <taxon>Lecanoromycetidae</taxon>
        <taxon>Lecanorales</taxon>
        <taxon>Lecanorineae</taxon>
        <taxon>Stereocaulaceae</taxon>
        <taxon>Lepraria</taxon>
    </lineage>
</organism>
<evidence type="ECO:0000256" key="1">
    <source>
        <dbReference type="ARBA" id="ARBA00022679"/>
    </source>
</evidence>
<reference evidence="2" key="1">
    <citation type="submission" date="2022-11" db="EMBL/GenBank/DDBJ databases">
        <title>Chromosomal genome sequence assembly and mating type (MAT) locus characterization of the leprose asexual lichenized fungus Lepraria neglecta (Nyl.) Erichsen.</title>
        <authorList>
            <person name="Allen J.L."/>
            <person name="Pfeffer B."/>
        </authorList>
    </citation>
    <scope>NUCLEOTIDE SEQUENCE</scope>
    <source>
        <strain evidence="2">Allen 5258</strain>
    </source>
</reference>
<gene>
    <name evidence="2" type="ORF">OEA41_004733</name>
</gene>
<protein>
    <recommendedName>
        <fullName evidence="4">Trichothecene 3-O-acetyltransferase</fullName>
    </recommendedName>
</protein>
<evidence type="ECO:0000313" key="3">
    <source>
        <dbReference type="Proteomes" id="UP001276659"/>
    </source>
</evidence>
<comment type="caution">
    <text evidence="2">The sequence shown here is derived from an EMBL/GenBank/DDBJ whole genome shotgun (WGS) entry which is preliminary data.</text>
</comment>
<name>A0AAD9YYG9_9LECA</name>
<evidence type="ECO:0008006" key="4">
    <source>
        <dbReference type="Google" id="ProtNLM"/>
    </source>
</evidence>